<evidence type="ECO:0000256" key="8">
    <source>
        <dbReference type="ARBA" id="ARBA00023065"/>
    </source>
</evidence>
<keyword evidence="4 11" id="KW-0138">CF(0)</keyword>
<comment type="function">
    <text evidence="11">F(1)F(0) ATP synthase produces ATP from ADP in the presence of a proton or sodium gradient. F-type ATPases consist of two structural domains, F(1) containing the extramembraneous catalytic core and F(0) containing the membrane proton channel, linked together by a central stalk and a peripheral stalk. During catalysis, ATP synthesis in the catalytic domain of F(1) is coupled via a rotary mechanism of the central stalk subunits to proton translocation.</text>
</comment>
<keyword evidence="9 11" id="KW-0446">Lipid-binding</keyword>
<evidence type="ECO:0000256" key="3">
    <source>
        <dbReference type="ARBA" id="ARBA00022448"/>
    </source>
</evidence>
<dbReference type="GO" id="GO:0045259">
    <property type="term" value="C:proton-transporting ATP synthase complex"/>
    <property type="evidence" value="ECO:0007669"/>
    <property type="project" value="UniProtKB-KW"/>
</dbReference>
<dbReference type="GO" id="GO:0008289">
    <property type="term" value="F:lipid binding"/>
    <property type="evidence" value="ECO:0007669"/>
    <property type="project" value="UniProtKB-KW"/>
</dbReference>
<dbReference type="EMBL" id="CP059674">
    <property type="protein sequence ID" value="QMT98770.1"/>
    <property type="molecule type" value="Genomic_DNA"/>
</dbReference>
<dbReference type="KEGG" id="mtuy:H3143_01385"/>
<evidence type="ECO:0000313" key="14">
    <source>
        <dbReference type="Proteomes" id="UP000514704"/>
    </source>
</evidence>
<proteinExistence type="inferred from homology"/>
<keyword evidence="6 11" id="KW-0375">Hydrogen ion transport</keyword>
<dbReference type="PROSITE" id="PS00605">
    <property type="entry name" value="ATPASE_C"/>
    <property type="match status" value="1"/>
</dbReference>
<evidence type="ECO:0000256" key="1">
    <source>
        <dbReference type="ARBA" id="ARBA00004141"/>
    </source>
</evidence>
<dbReference type="GO" id="GO:0005886">
    <property type="term" value="C:plasma membrane"/>
    <property type="evidence" value="ECO:0007669"/>
    <property type="project" value="UniProtKB-SubCell"/>
</dbReference>
<dbReference type="HAMAP" id="MF_01396">
    <property type="entry name" value="ATP_synth_c_bact"/>
    <property type="match status" value="1"/>
</dbReference>
<reference evidence="13 14" key="1">
    <citation type="journal article" date="2017" name="Int. J. Syst. Evol. Microbiol.">
        <title>Mycoplasma tullyi sp. nov., isolated from penguins of the genus Spheniscus.</title>
        <authorList>
            <person name="Yavari C.A."/>
            <person name="Ramirez A.S."/>
            <person name="Nicholas R.A.J."/>
            <person name="Radford A.D."/>
            <person name="Darby A.C."/>
            <person name="Bradbury J.M."/>
        </authorList>
    </citation>
    <scope>NUCLEOTIDE SEQUENCE [LARGE SCALE GENOMIC DNA]</scope>
    <source>
        <strain evidence="13 14">56A97T</strain>
    </source>
</reference>
<evidence type="ECO:0000256" key="4">
    <source>
        <dbReference type="ARBA" id="ARBA00022547"/>
    </source>
</evidence>
<feature type="transmembrane region" description="Helical" evidence="11">
    <location>
        <begin position="27"/>
        <end position="56"/>
    </location>
</feature>
<keyword evidence="3 11" id="KW-0813">Transport</keyword>
<keyword evidence="5 11" id="KW-0812">Transmembrane</keyword>
<evidence type="ECO:0000256" key="6">
    <source>
        <dbReference type="ARBA" id="ARBA00022781"/>
    </source>
</evidence>
<dbReference type="Gene3D" id="1.20.120.610">
    <property type="entry name" value="lithium bound rotor ring of v- atpase"/>
    <property type="match status" value="1"/>
</dbReference>
<dbReference type="Pfam" id="PF00137">
    <property type="entry name" value="ATP-synt_C"/>
    <property type="match status" value="1"/>
</dbReference>
<keyword evidence="10 11" id="KW-0472">Membrane</keyword>
<protein>
    <recommendedName>
        <fullName evidence="11">ATP synthase subunit c</fullName>
    </recommendedName>
    <alternativeName>
        <fullName evidence="11">ATP synthase F(0) sector subunit c</fullName>
    </alternativeName>
    <alternativeName>
        <fullName evidence="11">F-type ATPase subunit c</fullName>
        <shortName evidence="11">F-ATPase subunit c</shortName>
    </alternativeName>
    <alternativeName>
        <fullName evidence="11">Lipid-binding protein</fullName>
    </alternativeName>
</protein>
<dbReference type="AlphaFoldDB" id="A0A7D7U5B5"/>
<dbReference type="PRINTS" id="PR00124">
    <property type="entry name" value="ATPASEC"/>
</dbReference>
<dbReference type="GO" id="GO:0046933">
    <property type="term" value="F:proton-transporting ATP synthase activity, rotational mechanism"/>
    <property type="evidence" value="ECO:0007669"/>
    <property type="project" value="UniProtKB-UniRule"/>
</dbReference>
<dbReference type="Proteomes" id="UP000514704">
    <property type="component" value="Chromosome"/>
</dbReference>
<keyword evidence="7 11" id="KW-1133">Transmembrane helix</keyword>
<keyword evidence="11" id="KW-1003">Cell membrane</keyword>
<dbReference type="GO" id="GO:0033177">
    <property type="term" value="C:proton-transporting two-sector ATPase complex, proton-transporting domain"/>
    <property type="evidence" value="ECO:0007669"/>
    <property type="project" value="InterPro"/>
</dbReference>
<evidence type="ECO:0000256" key="7">
    <source>
        <dbReference type="ARBA" id="ARBA00022989"/>
    </source>
</evidence>
<evidence type="ECO:0000256" key="10">
    <source>
        <dbReference type="ARBA" id="ARBA00023136"/>
    </source>
</evidence>
<dbReference type="InterPro" id="IPR020537">
    <property type="entry name" value="ATP_synth_F0_csu_DDCD_BS"/>
</dbReference>
<evidence type="ECO:0000256" key="5">
    <source>
        <dbReference type="ARBA" id="ARBA00022692"/>
    </source>
</evidence>
<keyword evidence="8 11" id="KW-0406">Ion transport</keyword>
<evidence type="ECO:0000256" key="9">
    <source>
        <dbReference type="ARBA" id="ARBA00023121"/>
    </source>
</evidence>
<dbReference type="SUPFAM" id="SSF81333">
    <property type="entry name" value="F1F0 ATP synthase subunit C"/>
    <property type="match status" value="1"/>
</dbReference>
<evidence type="ECO:0000313" key="13">
    <source>
        <dbReference type="EMBL" id="QMT98770.1"/>
    </source>
</evidence>
<keyword evidence="14" id="KW-1185">Reference proteome</keyword>
<feature type="domain" description="V-ATPase proteolipid subunit C-like" evidence="12">
    <location>
        <begin position="29"/>
        <end position="91"/>
    </location>
</feature>
<feature type="site" description="Reversibly protonated during proton transport" evidence="11">
    <location>
        <position position="78"/>
    </location>
</feature>
<comment type="function">
    <text evidence="11">Key component of the F(0) channel; it plays a direct role in translocation across the membrane. A homomeric c-ring of between 10-14 subunits forms the central stalk rotor element with the F(1) delta and epsilon subunits.</text>
</comment>
<evidence type="ECO:0000259" key="12">
    <source>
        <dbReference type="Pfam" id="PF00137"/>
    </source>
</evidence>
<accession>A0A7D7U5B5</accession>
<organism evidence="13 14">
    <name type="scientific">Mycoplasma tullyi</name>
    <dbReference type="NCBI Taxonomy" id="1612150"/>
    <lineage>
        <taxon>Bacteria</taxon>
        <taxon>Bacillati</taxon>
        <taxon>Mycoplasmatota</taxon>
        <taxon>Mollicutes</taxon>
        <taxon>Mycoplasmataceae</taxon>
        <taxon>Mycoplasma</taxon>
    </lineage>
</organism>
<sequence>MNIFLVIHDLVNQANDVNVNISNHVGAYIGAGMAMTAAAGVGAGQGLSSGLCAVALSRNPELLPKIQLFWIVGSAIAESSAIYGLIIAFILIFVAR</sequence>
<gene>
    <name evidence="11" type="primary">atpE</name>
    <name evidence="13" type="ORF">H3143_01385</name>
</gene>
<dbReference type="InterPro" id="IPR000454">
    <property type="entry name" value="ATP_synth_F0_csu"/>
</dbReference>
<evidence type="ECO:0000256" key="2">
    <source>
        <dbReference type="ARBA" id="ARBA00006704"/>
    </source>
</evidence>
<evidence type="ECO:0000256" key="11">
    <source>
        <dbReference type="HAMAP-Rule" id="MF_01396"/>
    </source>
</evidence>
<keyword evidence="11" id="KW-0066">ATP synthesis</keyword>
<comment type="subcellular location">
    <subcellularLocation>
        <location evidence="11">Cell membrane</location>
        <topology evidence="11">Multi-pass membrane protein</topology>
    </subcellularLocation>
    <subcellularLocation>
        <location evidence="1">Membrane</location>
        <topology evidence="1">Multi-pass membrane protein</topology>
    </subcellularLocation>
</comment>
<dbReference type="InterPro" id="IPR002379">
    <property type="entry name" value="ATPase_proteolipid_c-like_dom"/>
</dbReference>
<comment type="similarity">
    <text evidence="2 11">Belongs to the ATPase C chain family.</text>
</comment>
<feature type="transmembrane region" description="Helical" evidence="11">
    <location>
        <begin position="68"/>
        <end position="95"/>
    </location>
</feature>
<dbReference type="RefSeq" id="WP_182079043.1">
    <property type="nucleotide sequence ID" value="NZ_CP059674.1"/>
</dbReference>
<dbReference type="InterPro" id="IPR035921">
    <property type="entry name" value="F/V-ATP_Csub_sf"/>
</dbReference>
<name>A0A7D7U5B5_9MOLU</name>